<keyword evidence="2" id="KW-1185">Reference proteome</keyword>
<evidence type="ECO:0000313" key="1">
    <source>
        <dbReference type="EnsemblMetazoa" id="GAUT051444-PA"/>
    </source>
</evidence>
<organism evidence="1 2">
    <name type="scientific">Glossina austeni</name>
    <name type="common">Savannah tsetse fly</name>
    <dbReference type="NCBI Taxonomy" id="7395"/>
    <lineage>
        <taxon>Eukaryota</taxon>
        <taxon>Metazoa</taxon>
        <taxon>Ecdysozoa</taxon>
        <taxon>Arthropoda</taxon>
        <taxon>Hexapoda</taxon>
        <taxon>Insecta</taxon>
        <taxon>Pterygota</taxon>
        <taxon>Neoptera</taxon>
        <taxon>Endopterygota</taxon>
        <taxon>Diptera</taxon>
        <taxon>Brachycera</taxon>
        <taxon>Muscomorpha</taxon>
        <taxon>Hippoboscoidea</taxon>
        <taxon>Glossinidae</taxon>
        <taxon>Glossina</taxon>
    </lineage>
</organism>
<dbReference type="AlphaFoldDB" id="A0A1A9VY61"/>
<protein>
    <submittedName>
        <fullName evidence="1">Uncharacterized protein</fullName>
    </submittedName>
</protein>
<name>A0A1A9VY61_GLOAU</name>
<dbReference type="EnsemblMetazoa" id="GAUT051444-RA">
    <property type="protein sequence ID" value="GAUT051444-PA"/>
    <property type="gene ID" value="GAUT051444"/>
</dbReference>
<evidence type="ECO:0000313" key="2">
    <source>
        <dbReference type="Proteomes" id="UP000078200"/>
    </source>
</evidence>
<reference evidence="1" key="1">
    <citation type="submission" date="2020-05" db="UniProtKB">
        <authorList>
            <consortium name="EnsemblMetazoa"/>
        </authorList>
    </citation>
    <scope>IDENTIFICATION</scope>
    <source>
        <strain evidence="1">TTRI</strain>
    </source>
</reference>
<accession>A0A1A9VY61</accession>
<proteinExistence type="predicted"/>
<dbReference type="Proteomes" id="UP000078200">
    <property type="component" value="Unassembled WGS sequence"/>
</dbReference>
<sequence>MGLTPTLQRSPPNIPVPHKLSPIAIFVIFAPNGGKPLGSTFSVHGKVGKCRKINSVISYLQDRSGRSKDEKGPRSCPASYLKIYPGNISSVENVKTFKNPPRNG</sequence>
<dbReference type="VEuPathDB" id="VectorBase:GAUT051444"/>